<accession>A0ACB9YZN6</accession>
<organism evidence="1 2">
    <name type="scientific">Hypoxylon rubiginosum</name>
    <dbReference type="NCBI Taxonomy" id="110542"/>
    <lineage>
        <taxon>Eukaryota</taxon>
        <taxon>Fungi</taxon>
        <taxon>Dikarya</taxon>
        <taxon>Ascomycota</taxon>
        <taxon>Pezizomycotina</taxon>
        <taxon>Sordariomycetes</taxon>
        <taxon>Xylariomycetidae</taxon>
        <taxon>Xylariales</taxon>
        <taxon>Hypoxylaceae</taxon>
        <taxon>Hypoxylon</taxon>
    </lineage>
</organism>
<dbReference type="EMBL" id="MU393480">
    <property type="protein sequence ID" value="KAI4864848.1"/>
    <property type="molecule type" value="Genomic_DNA"/>
</dbReference>
<protein>
    <submittedName>
        <fullName evidence="1">Uncharacterized protein</fullName>
    </submittedName>
</protein>
<name>A0ACB9YZN6_9PEZI</name>
<gene>
    <name evidence="1" type="ORF">F4820DRAFT_422347</name>
</gene>
<dbReference type="Proteomes" id="UP001497700">
    <property type="component" value="Unassembled WGS sequence"/>
</dbReference>
<keyword evidence="2" id="KW-1185">Reference proteome</keyword>
<evidence type="ECO:0000313" key="1">
    <source>
        <dbReference type="EMBL" id="KAI4864848.1"/>
    </source>
</evidence>
<proteinExistence type="predicted"/>
<comment type="caution">
    <text evidence="1">The sequence shown here is derived from an EMBL/GenBank/DDBJ whole genome shotgun (WGS) entry which is preliminary data.</text>
</comment>
<reference evidence="1 2" key="1">
    <citation type="journal article" date="2022" name="New Phytol.">
        <title>Ecological generalism drives hyperdiversity of secondary metabolite gene clusters in xylarialean endophytes.</title>
        <authorList>
            <person name="Franco M.E.E."/>
            <person name="Wisecaver J.H."/>
            <person name="Arnold A.E."/>
            <person name="Ju Y.M."/>
            <person name="Slot J.C."/>
            <person name="Ahrendt S."/>
            <person name="Moore L.P."/>
            <person name="Eastman K.E."/>
            <person name="Scott K."/>
            <person name="Konkel Z."/>
            <person name="Mondo S.J."/>
            <person name="Kuo A."/>
            <person name="Hayes R.D."/>
            <person name="Haridas S."/>
            <person name="Andreopoulos B."/>
            <person name="Riley R."/>
            <person name="LaButti K."/>
            <person name="Pangilinan J."/>
            <person name="Lipzen A."/>
            <person name="Amirebrahimi M."/>
            <person name="Yan J."/>
            <person name="Adam C."/>
            <person name="Keymanesh K."/>
            <person name="Ng V."/>
            <person name="Louie K."/>
            <person name="Northen T."/>
            <person name="Drula E."/>
            <person name="Henrissat B."/>
            <person name="Hsieh H.M."/>
            <person name="Youens-Clark K."/>
            <person name="Lutzoni F."/>
            <person name="Miadlikowska J."/>
            <person name="Eastwood D.C."/>
            <person name="Hamelin R.C."/>
            <person name="Grigoriev I.V."/>
            <person name="U'Ren J.M."/>
        </authorList>
    </citation>
    <scope>NUCLEOTIDE SEQUENCE [LARGE SCALE GENOMIC DNA]</scope>
    <source>
        <strain evidence="1 2">CBS 119005</strain>
    </source>
</reference>
<sequence>MMPGQIASGWHRASEVLKMQPPRTLIRRLLVLRSSKSPTTTTRRFTRHTNLASRGRPQIPYLSVPLARNQQFRYLTTERKRWLAYEVFLGFKYTIYVWAIVGFSVVAYYSVQQEWLERRYPTPHEWKFVTRLRFRLAKWAPDRTDLPQTDWVLIGNYAKNILERLEDPKIDGAGLQHEAEGPGYDATVKSEPWRRGYYEALMLCAKAAENLDDQVVDKTRRLVFPSNQVVGPSNLNPKPIAHGSPSAPLEKDCERAFEAPDGFYQKILNTNGFTPKQKLDAALEYASWLDFKGLPDASELTYEWALALATETSSPAPQQPPLYDAQSYVLHHDTARQPSENLLKTLTALATQKARKGDVSSALPILLSVLRARRSLPQPPPQAAQPLYGSPSAAVAPPHTSSPWTMENITGIAKRLLAPPSYPPPPSDGASPPIRDARELCEEAGLNLYIGEIIYASSSTSSRGSSSSSSREDGLAWTREAVDLAEEQLHKLNSSSSSGGSRDDIAKKTCRECLSSGLDNWRLMVARLAREEAERQKATGGSGSSGSSSSSWLASLWGDGNPEDTRGRWAAEENVVKERTRRALEVLEESETPKAGLGSLFWA</sequence>
<evidence type="ECO:0000313" key="2">
    <source>
        <dbReference type="Proteomes" id="UP001497700"/>
    </source>
</evidence>